<proteinExistence type="predicted"/>
<evidence type="ECO:0000313" key="3">
    <source>
        <dbReference type="WBParaSite" id="jg2787"/>
    </source>
</evidence>
<accession>A0A915E777</accession>
<feature type="transmembrane region" description="Helical" evidence="1">
    <location>
        <begin position="30"/>
        <end position="52"/>
    </location>
</feature>
<name>A0A915E777_9BILA</name>
<protein>
    <submittedName>
        <fullName evidence="3">Transmembrane protein</fullName>
    </submittedName>
</protein>
<reference evidence="3" key="1">
    <citation type="submission" date="2022-11" db="UniProtKB">
        <authorList>
            <consortium name="WormBaseParasite"/>
        </authorList>
    </citation>
    <scope>IDENTIFICATION</scope>
</reference>
<evidence type="ECO:0000256" key="1">
    <source>
        <dbReference type="SAM" id="Phobius"/>
    </source>
</evidence>
<evidence type="ECO:0000313" key="2">
    <source>
        <dbReference type="Proteomes" id="UP000887574"/>
    </source>
</evidence>
<feature type="transmembrane region" description="Helical" evidence="1">
    <location>
        <begin position="75"/>
        <end position="99"/>
    </location>
</feature>
<dbReference type="AlphaFoldDB" id="A0A915E777"/>
<dbReference type="WBParaSite" id="jg2787">
    <property type="protein sequence ID" value="jg2787"/>
    <property type="gene ID" value="jg2787"/>
</dbReference>
<sequence length="229" mass="25919">MEVIRSRRKCNVKRNVIWPKLYSQICNKNVSFLIILSSFLFGANYFVCHLNADSTLNYNLENLRWMLSRHYQSNVQLSLSIGSILLTVMCAMAIARVVFDGLTDKNDFSTSARRWNILRDTFSVALFLITDLVFVFLIAYCHKKAMPFPSSKLLGIEKSSPMSMMDSFKPICLQALGIRTQLMMGSQPSLPMHDNNYSVNQVGLSVKFAAVPVLSFGRKTSSSAHRNNL</sequence>
<feature type="transmembrane region" description="Helical" evidence="1">
    <location>
        <begin position="120"/>
        <end position="140"/>
    </location>
</feature>
<organism evidence="2 3">
    <name type="scientific">Ditylenchus dipsaci</name>
    <dbReference type="NCBI Taxonomy" id="166011"/>
    <lineage>
        <taxon>Eukaryota</taxon>
        <taxon>Metazoa</taxon>
        <taxon>Ecdysozoa</taxon>
        <taxon>Nematoda</taxon>
        <taxon>Chromadorea</taxon>
        <taxon>Rhabditida</taxon>
        <taxon>Tylenchina</taxon>
        <taxon>Tylenchomorpha</taxon>
        <taxon>Sphaerularioidea</taxon>
        <taxon>Anguinidae</taxon>
        <taxon>Anguininae</taxon>
        <taxon>Ditylenchus</taxon>
    </lineage>
</organism>
<keyword evidence="2" id="KW-1185">Reference proteome</keyword>
<dbReference type="Proteomes" id="UP000887574">
    <property type="component" value="Unplaced"/>
</dbReference>
<keyword evidence="1" id="KW-0812">Transmembrane</keyword>
<keyword evidence="1" id="KW-1133">Transmembrane helix</keyword>
<keyword evidence="1" id="KW-0472">Membrane</keyword>